<dbReference type="Proteomes" id="UP000323225">
    <property type="component" value="Unassembled WGS sequence"/>
</dbReference>
<comment type="caution">
    <text evidence="1">The sequence shown here is derived from an EMBL/GenBank/DDBJ whole genome shotgun (WGS) entry which is preliminary data.</text>
</comment>
<reference evidence="1 2" key="1">
    <citation type="submission" date="2019-09" db="EMBL/GenBank/DDBJ databases">
        <authorList>
            <person name="Kritzky A."/>
            <person name="Schelkanova E.Y."/>
            <person name="Alkhova Z.V."/>
            <person name="Smirnova N.I."/>
        </authorList>
    </citation>
    <scope>NUCLEOTIDE SEQUENCE [LARGE SCALE GENOMIC DNA]</scope>
    <source>
        <strain evidence="1 2">M1526</strain>
    </source>
</reference>
<evidence type="ECO:0000313" key="2">
    <source>
        <dbReference type="Proteomes" id="UP000323225"/>
    </source>
</evidence>
<evidence type="ECO:0000313" key="1">
    <source>
        <dbReference type="EMBL" id="KAA1252639.1"/>
    </source>
</evidence>
<accession>A0A5Q6PDD1</accession>
<protein>
    <submittedName>
        <fullName evidence="1">Uncharacterized protein</fullName>
    </submittedName>
</protein>
<name>A0A5Q6PDD1_VIBCL</name>
<gene>
    <name evidence="1" type="ORF">F0M16_21800</name>
</gene>
<proteinExistence type="predicted"/>
<dbReference type="EMBL" id="VUAA01000048">
    <property type="protein sequence ID" value="KAA1252639.1"/>
    <property type="molecule type" value="Genomic_DNA"/>
</dbReference>
<sequence length="374" mass="41332">MLKLDITELNNFKGSVDLLNVDQLAESDEKNPCGVKCHIDIDEIRNSAQNVLDEYASHLDANEYLVSAIEKTVEELKGDGFEIEIEFSDGDMEAIVELSEVGLSDSISTIIEQIKENIHSSLVDEVQSALDVEDVEMDSSLLDEILDIDNNSISNISVQFDTSNATLSQLLNGEYDSIILEIDNVQMCDEIDGKLDEIHTSEMASGLIAKALEKLHRTNLIDKNVFGKVDSQSIKLNVVFGESQSVTLTDINSWINLVNKAVQNELAEISGASPSPLEAMLLRDTYIKNKYKDAASFIIESLNGQSSYILESDDTIDSIDSDLYKSVTFTDSGLARIKRVSVDLSDDLIREMDSIQKVAEEKAIKDKGSQDLSM</sequence>
<organism evidence="1 2">
    <name type="scientific">Vibrio cholerae</name>
    <dbReference type="NCBI Taxonomy" id="666"/>
    <lineage>
        <taxon>Bacteria</taxon>
        <taxon>Pseudomonadati</taxon>
        <taxon>Pseudomonadota</taxon>
        <taxon>Gammaproteobacteria</taxon>
        <taxon>Vibrionales</taxon>
        <taxon>Vibrionaceae</taxon>
        <taxon>Vibrio</taxon>
    </lineage>
</organism>
<dbReference type="AlphaFoldDB" id="A0A5Q6PDD1"/>